<dbReference type="InterPro" id="IPR000847">
    <property type="entry name" value="LysR_HTH_N"/>
</dbReference>
<dbReference type="InterPro" id="IPR005119">
    <property type="entry name" value="LysR_subst-bd"/>
</dbReference>
<feature type="domain" description="HTH lysR-type" evidence="5">
    <location>
        <begin position="1"/>
        <end position="59"/>
    </location>
</feature>
<evidence type="ECO:0000256" key="3">
    <source>
        <dbReference type="ARBA" id="ARBA00023125"/>
    </source>
</evidence>
<accession>A0A2N7L8G1</accession>
<dbReference type="CDD" id="cd08422">
    <property type="entry name" value="PBP2_CrgA_like"/>
    <property type="match status" value="1"/>
</dbReference>
<name>A0A2N7L8G1_9GAMM</name>
<keyword evidence="4" id="KW-0804">Transcription</keyword>
<dbReference type="SUPFAM" id="SSF53850">
    <property type="entry name" value="Periplasmic binding protein-like II"/>
    <property type="match status" value="1"/>
</dbReference>
<evidence type="ECO:0000256" key="1">
    <source>
        <dbReference type="ARBA" id="ARBA00009437"/>
    </source>
</evidence>
<dbReference type="Pfam" id="PF00126">
    <property type="entry name" value="HTH_1"/>
    <property type="match status" value="1"/>
</dbReference>
<dbReference type="Gene3D" id="1.10.10.10">
    <property type="entry name" value="Winged helix-like DNA-binding domain superfamily/Winged helix DNA-binding domain"/>
    <property type="match status" value="1"/>
</dbReference>
<dbReference type="PANTHER" id="PTHR30537">
    <property type="entry name" value="HTH-TYPE TRANSCRIPTIONAL REGULATOR"/>
    <property type="match status" value="1"/>
</dbReference>
<protein>
    <submittedName>
        <fullName evidence="6">LysR family transcriptional regulator</fullName>
    </submittedName>
</protein>
<keyword evidence="3" id="KW-0238">DNA-binding</keyword>
<dbReference type="Proteomes" id="UP000235387">
    <property type="component" value="Unassembled WGS sequence"/>
</dbReference>
<dbReference type="PROSITE" id="PS50931">
    <property type="entry name" value="HTH_LYSR"/>
    <property type="match status" value="1"/>
</dbReference>
<dbReference type="InterPro" id="IPR036388">
    <property type="entry name" value="WH-like_DNA-bd_sf"/>
</dbReference>
<dbReference type="InterPro" id="IPR036390">
    <property type="entry name" value="WH_DNA-bd_sf"/>
</dbReference>
<evidence type="ECO:0000313" key="7">
    <source>
        <dbReference type="Proteomes" id="UP000235387"/>
    </source>
</evidence>
<dbReference type="FunFam" id="1.10.10.10:FF:000001">
    <property type="entry name" value="LysR family transcriptional regulator"/>
    <property type="match status" value="1"/>
</dbReference>
<dbReference type="AlphaFoldDB" id="A0A2N7L8G1"/>
<dbReference type="Gene3D" id="3.40.190.290">
    <property type="match status" value="1"/>
</dbReference>
<evidence type="ECO:0000256" key="2">
    <source>
        <dbReference type="ARBA" id="ARBA00023015"/>
    </source>
</evidence>
<organism evidence="6 7">
    <name type="scientific">Enterovibrio norvegicus</name>
    <dbReference type="NCBI Taxonomy" id="188144"/>
    <lineage>
        <taxon>Bacteria</taxon>
        <taxon>Pseudomonadati</taxon>
        <taxon>Pseudomonadota</taxon>
        <taxon>Gammaproteobacteria</taxon>
        <taxon>Vibrionales</taxon>
        <taxon>Vibrionaceae</taxon>
        <taxon>Enterovibrio</taxon>
    </lineage>
</organism>
<keyword evidence="2" id="KW-0805">Transcription regulation</keyword>
<reference evidence="7" key="1">
    <citation type="submission" date="2016-07" db="EMBL/GenBank/DDBJ databases">
        <title>Nontailed viruses are major unrecognized killers of bacteria in the ocean.</title>
        <authorList>
            <person name="Kauffman K."/>
            <person name="Hussain F."/>
            <person name="Yang J."/>
            <person name="Arevalo P."/>
            <person name="Brown J."/>
            <person name="Cutler M."/>
            <person name="Kelly L."/>
            <person name="Polz M.F."/>
        </authorList>
    </citation>
    <scope>NUCLEOTIDE SEQUENCE [LARGE SCALE GENOMIC DNA]</scope>
    <source>
        <strain evidence="7">10N.261.45.A10</strain>
    </source>
</reference>
<gene>
    <name evidence="6" type="ORF">BCT23_19580</name>
</gene>
<dbReference type="EMBL" id="MDAL01000029">
    <property type="protein sequence ID" value="PMN90477.1"/>
    <property type="molecule type" value="Genomic_DNA"/>
</dbReference>
<evidence type="ECO:0000259" key="5">
    <source>
        <dbReference type="PROSITE" id="PS50931"/>
    </source>
</evidence>
<comment type="similarity">
    <text evidence="1">Belongs to the LysR transcriptional regulatory family.</text>
</comment>
<dbReference type="InterPro" id="IPR058163">
    <property type="entry name" value="LysR-type_TF_proteobact-type"/>
</dbReference>
<dbReference type="SUPFAM" id="SSF46785">
    <property type="entry name" value="Winged helix' DNA-binding domain"/>
    <property type="match status" value="1"/>
</dbReference>
<comment type="caution">
    <text evidence="6">The sequence shown here is derived from an EMBL/GenBank/DDBJ whole genome shotgun (WGS) entry which is preliminary data.</text>
</comment>
<dbReference type="GO" id="GO:0003677">
    <property type="term" value="F:DNA binding"/>
    <property type="evidence" value="ECO:0007669"/>
    <property type="project" value="UniProtKB-KW"/>
</dbReference>
<evidence type="ECO:0000256" key="4">
    <source>
        <dbReference type="ARBA" id="ARBA00023163"/>
    </source>
</evidence>
<dbReference type="GO" id="GO:0003700">
    <property type="term" value="F:DNA-binding transcription factor activity"/>
    <property type="evidence" value="ECO:0007669"/>
    <property type="project" value="InterPro"/>
</dbReference>
<evidence type="ECO:0000313" key="6">
    <source>
        <dbReference type="EMBL" id="PMN90477.1"/>
    </source>
</evidence>
<dbReference type="RefSeq" id="WP_102391347.1">
    <property type="nucleotide sequence ID" value="NZ_MDAL01000029.1"/>
</dbReference>
<dbReference type="PANTHER" id="PTHR30537:SF5">
    <property type="entry name" value="HTH-TYPE TRANSCRIPTIONAL ACTIVATOR TTDR-RELATED"/>
    <property type="match status" value="1"/>
</dbReference>
<dbReference type="Pfam" id="PF03466">
    <property type="entry name" value="LysR_substrate"/>
    <property type="match status" value="1"/>
</dbReference>
<proteinExistence type="inferred from homology"/>
<sequence length="302" mass="33713">MTNFKHALLFKHVVEQGSMASAAKVMNITPSVVSKQIAELEASLGVQLLARTTRNVAVTEDGAHFYQTFCQIGTDWEELLAETKHRKTQPVGVLSLASPSLVLSRVLMPQLDTFRQQFPDISLNLTNTNYDEIPVQGADISIAREVEHLDAAMFVGVPLMTFQNGLFASPSYLETHGTPRRIADLEQHQCLTYGVGNGKQSTEGKMGSEWTFEQGESVNVTSTVRSDSTEVLIQAAIQHQGIVYIPRLIIQKEVHENALIPVLPDVGISRPFRLFAYYRKQAYLPRKCRVMLDFLKTQYADS</sequence>